<accession>A0A7S8RIV8</accession>
<sequence length="557" mass="61674">MTEAPRSATPIDAIADAWVDTLAERVPTLATYIGRSEHNARYGDYSPAGADALADEARQTLAALGRAEPVDDIDRVTKADLTRELELDLELHDARWHLRDLNVIASPPQDIRAVFDLMPTETAEDWSVIATRLGAIPDAVRSYIETLRAGVSEGTVPARRQVHEVVTQIGRYTSDRGFFAEFAAEAAPADGQLPASLARDLSNAAGAARVAYEELADVLAAEVAPVAPEQDGVGRDLYALHSRRFLGATVDLDETYEWGIEELARMVAEQEEIADEILPGASVEEAVAFLEKDPARKLHGTEALQAWMQRTSDHAVAELGKTHFDIPEPIRTLECMIAPTREGGIYYTGPTDDFSRPGRMWWSVPEGVDEFDTWRELTTVYHEGVPGHHLQIAQAVYNRAQLNSWRRLLAGTSGHAEGWALYAERLMQQLGYLDDPADRLGMLDGQRMRAARVVLDIGVHLGKPRLDGDGVWDHDYALAFMRRNVNMSDEFIQFEVNRYLGWPGQAPSYKVGQRIWEQLRDTVAEKEGDSFDIKAFHKRALDIGGVGLDTLRAAVVG</sequence>
<reference evidence="1 2" key="1">
    <citation type="submission" date="2020-11" db="EMBL/GenBank/DDBJ databases">
        <title>Amino acid is mineralized and recycled by bacteria in oceanic microbiome.</title>
        <authorList>
            <person name="Zheng L.Y."/>
        </authorList>
    </citation>
    <scope>NUCLEOTIDE SEQUENCE [LARGE SCALE GENOMIC DNA]</scope>
    <source>
        <strain evidence="1 2">A32-1</strain>
    </source>
</reference>
<protein>
    <submittedName>
        <fullName evidence="1">DUF885 domain-containing protein</fullName>
    </submittedName>
</protein>
<dbReference type="PANTHER" id="PTHR33361:SF2">
    <property type="entry name" value="DUF885 DOMAIN-CONTAINING PROTEIN"/>
    <property type="match status" value="1"/>
</dbReference>
<gene>
    <name evidence="1" type="ORF">IT882_07430</name>
</gene>
<dbReference type="KEGG" id="msf:IT882_07430"/>
<dbReference type="Pfam" id="PF05960">
    <property type="entry name" value="DUF885"/>
    <property type="match status" value="1"/>
</dbReference>
<dbReference type="AlphaFoldDB" id="A0A7S8RIV8"/>
<keyword evidence="2" id="KW-1185">Reference proteome</keyword>
<evidence type="ECO:0000313" key="2">
    <source>
        <dbReference type="Proteomes" id="UP000594480"/>
    </source>
</evidence>
<dbReference type="InterPro" id="IPR010281">
    <property type="entry name" value="DUF885"/>
</dbReference>
<dbReference type="EMBL" id="CP064760">
    <property type="protein sequence ID" value="QPE05792.1"/>
    <property type="molecule type" value="Genomic_DNA"/>
</dbReference>
<proteinExistence type="predicted"/>
<organism evidence="1 2">
    <name type="scientific">Microbacterium schleiferi</name>
    <dbReference type="NCBI Taxonomy" id="69362"/>
    <lineage>
        <taxon>Bacteria</taxon>
        <taxon>Bacillati</taxon>
        <taxon>Actinomycetota</taxon>
        <taxon>Actinomycetes</taxon>
        <taxon>Micrococcales</taxon>
        <taxon>Microbacteriaceae</taxon>
        <taxon>Microbacterium</taxon>
    </lineage>
</organism>
<evidence type="ECO:0000313" key="1">
    <source>
        <dbReference type="EMBL" id="QPE05792.1"/>
    </source>
</evidence>
<dbReference type="RefSeq" id="WP_195693803.1">
    <property type="nucleotide sequence ID" value="NZ_CP064760.1"/>
</dbReference>
<name>A0A7S8RIV8_9MICO</name>
<dbReference type="Proteomes" id="UP000594480">
    <property type="component" value="Chromosome"/>
</dbReference>
<dbReference type="PANTHER" id="PTHR33361">
    <property type="entry name" value="GLR0591 PROTEIN"/>
    <property type="match status" value="1"/>
</dbReference>